<name>A0A2Y8ZQW5_9MICO</name>
<reference evidence="4" key="1">
    <citation type="submission" date="2016-10" db="EMBL/GenBank/DDBJ databases">
        <authorList>
            <person name="Varghese N."/>
            <person name="Submissions S."/>
        </authorList>
    </citation>
    <scope>NUCLEOTIDE SEQUENCE [LARGE SCALE GENOMIC DNA]</scope>
    <source>
        <strain evidence="4">DSM 22951</strain>
    </source>
</reference>
<dbReference type="InterPro" id="IPR007139">
    <property type="entry name" value="DUF349"/>
</dbReference>
<dbReference type="Pfam" id="PF03993">
    <property type="entry name" value="DUF349"/>
    <property type="match status" value="3"/>
</dbReference>
<organism evidence="3 4">
    <name type="scientific">Branchiibius hedensis</name>
    <dbReference type="NCBI Taxonomy" id="672460"/>
    <lineage>
        <taxon>Bacteria</taxon>
        <taxon>Bacillati</taxon>
        <taxon>Actinomycetota</taxon>
        <taxon>Actinomycetes</taxon>
        <taxon>Micrococcales</taxon>
        <taxon>Dermacoccaceae</taxon>
        <taxon>Branchiibius</taxon>
    </lineage>
</organism>
<feature type="coiled-coil region" evidence="1">
    <location>
        <begin position="369"/>
        <end position="426"/>
    </location>
</feature>
<protein>
    <recommendedName>
        <fullName evidence="5">DUF349 domain-containing protein</fullName>
    </recommendedName>
</protein>
<dbReference type="Proteomes" id="UP000250028">
    <property type="component" value="Unassembled WGS sequence"/>
</dbReference>
<evidence type="ECO:0000313" key="4">
    <source>
        <dbReference type="Proteomes" id="UP000250028"/>
    </source>
</evidence>
<keyword evidence="1" id="KW-0175">Coiled coil</keyword>
<evidence type="ECO:0000256" key="1">
    <source>
        <dbReference type="SAM" id="Coils"/>
    </source>
</evidence>
<sequence length="458" mass="49592">MSSDAPKPTPPAPRPSPASIAPVAAAGPTVTATAAPTSDAASFGRVTDEGVVMVRTPDGEREVGTYPDATPQEAIAFFARKYDELAGSARLLLQRVTQTDLSTASGQQQLAALRTQVAEAHVVGDLAALDGLVEQIATALAVKGQVEGEARAAAKAQAAEDREKLVVEAEALAATAPERMQWKSATSRMRELLDEWKTAQRSGARLDKDVESALWTRFSHARNGFDKTRRNFFAKLDQEHGEAKATKTKLVAEAQQLSTSTDWNATAGAFKRLMGEWKKAGRASRSEDDALWAQFKAAQDAFFNAKDAVVAAENEEFEANLKVKEDLLAKAQKIVPADGKVKDVDAAKAALRPIQDAWDAAGKVPRKDMDRIERGMRRIEQAVRDAEQNKWKRTDPEITARARSMVEQLEKGLADVQKQLDKAVAAGNDKKVKELQEALAARSAWLEQVRASAGDLDA</sequence>
<feature type="region of interest" description="Disordered" evidence="2">
    <location>
        <begin position="1"/>
        <end position="42"/>
    </location>
</feature>
<feature type="compositionally biased region" description="Low complexity" evidence="2">
    <location>
        <begin position="17"/>
        <end position="42"/>
    </location>
</feature>
<feature type="compositionally biased region" description="Pro residues" evidence="2">
    <location>
        <begin position="7"/>
        <end position="16"/>
    </location>
</feature>
<evidence type="ECO:0000313" key="3">
    <source>
        <dbReference type="EMBL" id="SSA33806.1"/>
    </source>
</evidence>
<keyword evidence="4" id="KW-1185">Reference proteome</keyword>
<gene>
    <name evidence="3" type="ORF">SAMN04489750_1102</name>
</gene>
<dbReference type="RefSeq" id="WP_245934008.1">
    <property type="nucleotide sequence ID" value="NZ_QGDN01000001.1"/>
</dbReference>
<dbReference type="EMBL" id="UESZ01000001">
    <property type="protein sequence ID" value="SSA33806.1"/>
    <property type="molecule type" value="Genomic_DNA"/>
</dbReference>
<dbReference type="AlphaFoldDB" id="A0A2Y8ZQW5"/>
<proteinExistence type="predicted"/>
<evidence type="ECO:0000256" key="2">
    <source>
        <dbReference type="SAM" id="MobiDB-lite"/>
    </source>
</evidence>
<accession>A0A2Y8ZQW5</accession>
<evidence type="ECO:0008006" key="5">
    <source>
        <dbReference type="Google" id="ProtNLM"/>
    </source>
</evidence>